<evidence type="ECO:0000259" key="2">
    <source>
        <dbReference type="Pfam" id="PF02541"/>
    </source>
</evidence>
<dbReference type="GO" id="GO:0006798">
    <property type="term" value="P:polyphosphate catabolic process"/>
    <property type="evidence" value="ECO:0007669"/>
    <property type="project" value="TreeGrafter"/>
</dbReference>
<protein>
    <submittedName>
        <fullName evidence="4">Ppx/GppA phosphatase family protein</fullName>
    </submittedName>
</protein>
<dbReference type="Gene3D" id="1.10.3210.10">
    <property type="entry name" value="Hypothetical protein af1432"/>
    <property type="match status" value="1"/>
</dbReference>
<dbReference type="SUPFAM" id="SSF109604">
    <property type="entry name" value="HD-domain/PDEase-like"/>
    <property type="match status" value="1"/>
</dbReference>
<evidence type="ECO:0000259" key="3">
    <source>
        <dbReference type="Pfam" id="PF21447"/>
    </source>
</evidence>
<dbReference type="PANTHER" id="PTHR30005:SF14">
    <property type="entry name" value="EXOPOLYPHOSPHATASE"/>
    <property type="match status" value="1"/>
</dbReference>
<evidence type="ECO:0000313" key="5">
    <source>
        <dbReference type="Proteomes" id="UP001069090"/>
    </source>
</evidence>
<proteinExistence type="predicted"/>
<dbReference type="InterPro" id="IPR050273">
    <property type="entry name" value="GppA/Ppx_hydrolase"/>
</dbReference>
<dbReference type="Gene3D" id="3.30.420.40">
    <property type="match status" value="1"/>
</dbReference>
<dbReference type="EMBL" id="JAPTGG010000003">
    <property type="protein sequence ID" value="MCZ0864636.1"/>
    <property type="molecule type" value="Genomic_DNA"/>
</dbReference>
<sequence>MKNNYTNNGALFAAIDIGSNSFHMIIARCHQGELRPIERIGEKVQLAAGMEAGQLSPDAMARGLACLRRLRQRLDAWPQLSLRAVATNAVRAAKNAREFIEPAEAILGCAIETIAGREEARLVYLGVAHSLADDADKRLVIDIGGGSTEIIVGERFQPQLTESLHMGCVSYLQYFPQGQITREGFQEAYNAAYREVLNVRGQYLGRWQKCIGASGTLLAIEQVLIKYEFSKSGIDHENLVPLLEMLLTFEHLDAVSFQGLKEDRRQVFASGLAITMALFDALNIERMSLSDGALREGVLYDQLGRLEHVDVREHSVQALERRYDVDTSRAKAIEEFALSIFDKVSEGWALQAHPDRRLLVWAARLHEIGLAVSHSHFHKHGEYLIRHADLAGFSRGEQEGLALLVRAHRRKFPANIYAKLDWPADSKRRLRCVAVILRLTILLKHLDPVEVLPQFEVTPVGGDGLLLAFPEGWLADKPLTAAELAQESDSLAAIGFGLRVLG</sequence>
<dbReference type="AlphaFoldDB" id="A0A9J6RJP4"/>
<gene>
    <name evidence="4" type="ORF">O0V09_05460</name>
</gene>
<dbReference type="InterPro" id="IPR030673">
    <property type="entry name" value="PyroPPase_GppA_Ppx"/>
</dbReference>
<evidence type="ECO:0000256" key="1">
    <source>
        <dbReference type="ARBA" id="ARBA00022801"/>
    </source>
</evidence>
<reference evidence="4 5" key="1">
    <citation type="submission" date="2022-12" db="EMBL/GenBank/DDBJ databases">
        <title>Dasania phycosphaerae sp. nov., isolated from particulate material of the south coast of Korea.</title>
        <authorList>
            <person name="Jiang Y."/>
        </authorList>
    </citation>
    <scope>NUCLEOTIDE SEQUENCE [LARGE SCALE GENOMIC DNA]</scope>
    <source>
        <strain evidence="4 5">GY-19</strain>
    </source>
</reference>
<dbReference type="InterPro" id="IPR043129">
    <property type="entry name" value="ATPase_NBD"/>
</dbReference>
<name>A0A9J6RJP4_9GAMM</name>
<organism evidence="4 5">
    <name type="scientific">Dasania phycosphaerae</name>
    <dbReference type="NCBI Taxonomy" id="2950436"/>
    <lineage>
        <taxon>Bacteria</taxon>
        <taxon>Pseudomonadati</taxon>
        <taxon>Pseudomonadota</taxon>
        <taxon>Gammaproteobacteria</taxon>
        <taxon>Cellvibrionales</taxon>
        <taxon>Spongiibacteraceae</taxon>
        <taxon>Dasania</taxon>
    </lineage>
</organism>
<dbReference type="PIRSF" id="PIRSF001267">
    <property type="entry name" value="Pyrophosphatase_GppA_Ppx"/>
    <property type="match status" value="1"/>
</dbReference>
<feature type="domain" description="Ppx/GppA phosphatase N-terminal" evidence="2">
    <location>
        <begin position="25"/>
        <end position="304"/>
    </location>
</feature>
<dbReference type="CDD" id="cd24053">
    <property type="entry name" value="ASKHA_NBD_EcPPX-GppA-like"/>
    <property type="match status" value="1"/>
</dbReference>
<dbReference type="InterPro" id="IPR048950">
    <property type="entry name" value="Ppx_GppA_C"/>
</dbReference>
<dbReference type="PANTHER" id="PTHR30005">
    <property type="entry name" value="EXOPOLYPHOSPHATASE"/>
    <property type="match status" value="1"/>
</dbReference>
<accession>A0A9J6RJP4</accession>
<comment type="caution">
    <text evidence="4">The sequence shown here is derived from an EMBL/GenBank/DDBJ whole genome shotgun (WGS) entry which is preliminary data.</text>
</comment>
<dbReference type="Pfam" id="PF21447">
    <property type="entry name" value="Ppx-GppA_III"/>
    <property type="match status" value="1"/>
</dbReference>
<dbReference type="Proteomes" id="UP001069090">
    <property type="component" value="Unassembled WGS sequence"/>
</dbReference>
<dbReference type="SUPFAM" id="SSF53067">
    <property type="entry name" value="Actin-like ATPase domain"/>
    <property type="match status" value="2"/>
</dbReference>
<dbReference type="InterPro" id="IPR003695">
    <property type="entry name" value="Ppx_GppA_N"/>
</dbReference>
<dbReference type="Pfam" id="PF02541">
    <property type="entry name" value="Ppx-GppA"/>
    <property type="match status" value="1"/>
</dbReference>
<dbReference type="RefSeq" id="WP_258330787.1">
    <property type="nucleotide sequence ID" value="NZ_JAPTGG010000003.1"/>
</dbReference>
<keyword evidence="1" id="KW-0378">Hydrolase</keyword>
<keyword evidence="5" id="KW-1185">Reference proteome</keyword>
<feature type="domain" description="Ppx/GppA phosphatase C-terminal" evidence="3">
    <location>
        <begin position="311"/>
        <end position="488"/>
    </location>
</feature>
<evidence type="ECO:0000313" key="4">
    <source>
        <dbReference type="EMBL" id="MCZ0864636.1"/>
    </source>
</evidence>
<dbReference type="GO" id="GO:0004309">
    <property type="term" value="F:exopolyphosphatase activity"/>
    <property type="evidence" value="ECO:0007669"/>
    <property type="project" value="TreeGrafter"/>
</dbReference>
<dbReference type="FunFam" id="3.30.420.40:FF:000023">
    <property type="entry name" value="Guanosine-5'-triphosphate,3'-diphosphate pyrophosphatase"/>
    <property type="match status" value="1"/>
</dbReference>
<dbReference type="Gene3D" id="3.30.420.150">
    <property type="entry name" value="Exopolyphosphatase. Domain 2"/>
    <property type="match status" value="1"/>
</dbReference>